<dbReference type="PRINTS" id="PR00959">
    <property type="entry name" value="MEVGALKINASE"/>
</dbReference>
<dbReference type="PRINTS" id="PR00473">
    <property type="entry name" value="GALCTOKINASE"/>
</dbReference>
<dbReference type="InterPro" id="IPR013750">
    <property type="entry name" value="GHMP_kinase_C_dom"/>
</dbReference>
<dbReference type="InterPro" id="IPR019539">
    <property type="entry name" value="GalKase_N"/>
</dbReference>
<gene>
    <name evidence="10" type="ORF">RM6536_0768</name>
</gene>
<evidence type="ECO:0000256" key="3">
    <source>
        <dbReference type="ARBA" id="ARBA00022741"/>
    </source>
</evidence>
<reference evidence="11" key="1">
    <citation type="submission" date="2015-08" db="EMBL/GenBank/DDBJ databases">
        <title>Complete genome sequence of Rothia mucilaginosa strain NUM-Rm6536.</title>
        <authorList>
            <person name="Nambu T."/>
        </authorList>
    </citation>
    <scope>NUCLEOTIDE SEQUENCE [LARGE SCALE GENOMIC DNA]</scope>
    <source>
        <strain evidence="11">NUM-Rm6536</strain>
    </source>
</reference>
<evidence type="ECO:0000259" key="8">
    <source>
        <dbReference type="Pfam" id="PF08544"/>
    </source>
</evidence>
<keyword evidence="3" id="KW-0547">Nucleotide-binding</keyword>
<keyword evidence="6" id="KW-0299">Galactose metabolism</keyword>
<dbReference type="AlphaFoldDB" id="A0A0K2RYZ5"/>
<keyword evidence="6" id="KW-0119">Carbohydrate metabolism</keyword>
<dbReference type="RefSeq" id="WP_060824127.1">
    <property type="nucleotide sequence ID" value="NZ_AP014938.1"/>
</dbReference>
<evidence type="ECO:0000259" key="7">
    <source>
        <dbReference type="Pfam" id="PF00288"/>
    </source>
</evidence>
<dbReference type="Proteomes" id="UP000066203">
    <property type="component" value="Chromosome"/>
</dbReference>
<evidence type="ECO:0000256" key="4">
    <source>
        <dbReference type="ARBA" id="ARBA00022777"/>
    </source>
</evidence>
<feature type="domain" description="GHMP kinase N-terminal" evidence="7">
    <location>
        <begin position="109"/>
        <end position="215"/>
    </location>
</feature>
<feature type="domain" description="GHMP kinase C-terminal" evidence="8">
    <location>
        <begin position="359"/>
        <end position="430"/>
    </location>
</feature>
<dbReference type="PATRIC" id="fig|43675.28.peg.786"/>
<dbReference type="InterPro" id="IPR020568">
    <property type="entry name" value="Ribosomal_Su5_D2-typ_SF"/>
</dbReference>
<keyword evidence="4 10" id="KW-0418">Kinase</keyword>
<dbReference type="Pfam" id="PF08544">
    <property type="entry name" value="GHMP_kinases_C"/>
    <property type="match status" value="1"/>
</dbReference>
<dbReference type="InterPro" id="IPR006206">
    <property type="entry name" value="Mevalonate/galactokinase"/>
</dbReference>
<dbReference type="Gene3D" id="3.30.70.890">
    <property type="entry name" value="GHMP kinase, C-terminal domain"/>
    <property type="match status" value="1"/>
</dbReference>
<dbReference type="PANTHER" id="PTHR10457:SF7">
    <property type="entry name" value="GALACTOKINASE-RELATED"/>
    <property type="match status" value="1"/>
</dbReference>
<dbReference type="Pfam" id="PF00288">
    <property type="entry name" value="GHMP_kinases_N"/>
    <property type="match status" value="1"/>
</dbReference>
<protein>
    <submittedName>
        <fullName evidence="10">Galactokinase</fullName>
    </submittedName>
</protein>
<dbReference type="InterPro" id="IPR014721">
    <property type="entry name" value="Ribsml_uS5_D2-typ_fold_subgr"/>
</dbReference>
<dbReference type="GO" id="GO:0006012">
    <property type="term" value="P:galactose metabolic process"/>
    <property type="evidence" value="ECO:0007669"/>
    <property type="project" value="UniProtKB-KW"/>
</dbReference>
<dbReference type="SUPFAM" id="SSF55060">
    <property type="entry name" value="GHMP Kinase, C-terminal domain"/>
    <property type="match status" value="1"/>
</dbReference>
<dbReference type="SUPFAM" id="SSF54211">
    <property type="entry name" value="Ribosomal protein S5 domain 2-like"/>
    <property type="match status" value="1"/>
</dbReference>
<dbReference type="GO" id="GO:0004335">
    <property type="term" value="F:galactokinase activity"/>
    <property type="evidence" value="ECO:0007669"/>
    <property type="project" value="InterPro"/>
</dbReference>
<sequence length="465" mass="49555">MSMTTTAQWAALPDHSAEIARVREEFITAYGYEPDGVWSAPGRLNLLGEYIDFLGGSCLPMPLPYRTYVAGALRRDGVLRASSLQMPGDERTVVIRDIQPGHLKGWFTYVAGVAWAMNQEGGRDIMLPDEFGADLLINSRVPVGGGLSSSAALECSTALALLELSCPVRKDCPEADASPADSDALRARLAQVCITAENKVAGAQTGGLDQTASLRSHPEQALVVDFRDFSIEPVAVDIAQHGLSFLVIDTNTPHELTDGGFAARRAASEACAEALGLRFLRDALPEDLSCAGMDARAAKAWRADLVDSSVNRALDALEDAGRPCSFPRGWVRHAFHDMTLVGRASYLLQHADELGFAAFEEAGRIFTESFVSMRDELRVSRPEIDDAVQVCLDQGALGARIVGGGFGGAVMALIPTSRLEAAADAVATAYAVRGYAAPRFLPMVAGFAASHDWAAGADPTDIPVF</sequence>
<comment type="similarity">
    <text evidence="1">Belongs to the GHMP kinase family. GalK subfamily.</text>
</comment>
<dbReference type="GO" id="GO:0005524">
    <property type="term" value="F:ATP binding"/>
    <property type="evidence" value="ECO:0007669"/>
    <property type="project" value="UniProtKB-KW"/>
</dbReference>
<dbReference type="InterPro" id="IPR006204">
    <property type="entry name" value="GHMP_kinase_N_dom"/>
</dbReference>
<evidence type="ECO:0000313" key="10">
    <source>
        <dbReference type="EMBL" id="BAS20015.1"/>
    </source>
</evidence>
<dbReference type="PROSITE" id="PS00627">
    <property type="entry name" value="GHMP_KINASES_ATP"/>
    <property type="match status" value="1"/>
</dbReference>
<dbReference type="InterPro" id="IPR036554">
    <property type="entry name" value="GHMP_kinase_C_sf"/>
</dbReference>
<evidence type="ECO:0000313" key="11">
    <source>
        <dbReference type="Proteomes" id="UP000066203"/>
    </source>
</evidence>
<evidence type="ECO:0000256" key="1">
    <source>
        <dbReference type="ARBA" id="ARBA00006566"/>
    </source>
</evidence>
<dbReference type="InterPro" id="IPR006203">
    <property type="entry name" value="GHMP_knse_ATP-bd_CS"/>
</dbReference>
<keyword evidence="2" id="KW-0808">Transferase</keyword>
<dbReference type="Gene3D" id="3.30.230.10">
    <property type="match status" value="1"/>
</dbReference>
<evidence type="ECO:0000259" key="9">
    <source>
        <dbReference type="Pfam" id="PF10509"/>
    </source>
</evidence>
<accession>A0A0K2RYZ5</accession>
<name>A0A0K2RYZ5_9MICC</name>
<feature type="domain" description="Galactokinase N-terminal" evidence="9">
    <location>
        <begin position="24"/>
        <end position="72"/>
    </location>
</feature>
<evidence type="ECO:0000256" key="2">
    <source>
        <dbReference type="ARBA" id="ARBA00022679"/>
    </source>
</evidence>
<dbReference type="InterPro" id="IPR000705">
    <property type="entry name" value="Galactokinase"/>
</dbReference>
<dbReference type="Pfam" id="PF10509">
    <property type="entry name" value="GalKase_gal_bdg"/>
    <property type="match status" value="1"/>
</dbReference>
<dbReference type="PIRSF" id="PIRSF000530">
    <property type="entry name" value="Galactokinase"/>
    <property type="match status" value="1"/>
</dbReference>
<dbReference type="EMBL" id="AP014938">
    <property type="protein sequence ID" value="BAS20015.1"/>
    <property type="molecule type" value="Genomic_DNA"/>
</dbReference>
<organism evidence="10">
    <name type="scientific">Rothia mucilaginosa</name>
    <dbReference type="NCBI Taxonomy" id="43675"/>
    <lineage>
        <taxon>Bacteria</taxon>
        <taxon>Bacillati</taxon>
        <taxon>Actinomycetota</taxon>
        <taxon>Actinomycetes</taxon>
        <taxon>Micrococcales</taxon>
        <taxon>Micrococcaceae</taxon>
        <taxon>Rothia</taxon>
    </lineage>
</organism>
<dbReference type="GO" id="GO:0005829">
    <property type="term" value="C:cytosol"/>
    <property type="evidence" value="ECO:0007669"/>
    <property type="project" value="TreeGrafter"/>
</dbReference>
<evidence type="ECO:0000256" key="6">
    <source>
        <dbReference type="ARBA" id="ARBA00023144"/>
    </source>
</evidence>
<keyword evidence="5" id="KW-0067">ATP-binding</keyword>
<proteinExistence type="inferred from homology"/>
<evidence type="ECO:0000256" key="5">
    <source>
        <dbReference type="ARBA" id="ARBA00022840"/>
    </source>
</evidence>
<dbReference type="PANTHER" id="PTHR10457">
    <property type="entry name" value="MEVALONATE KINASE/GALACTOKINASE"/>
    <property type="match status" value="1"/>
</dbReference>